<comment type="caution">
    <text evidence="1">The sequence shown here is derived from an EMBL/GenBank/DDBJ whole genome shotgun (WGS) entry which is preliminary data.</text>
</comment>
<dbReference type="SUPFAM" id="SSF56003">
    <property type="entry name" value="Molybdenum cofactor-binding domain"/>
    <property type="match status" value="1"/>
</dbReference>
<dbReference type="EMBL" id="CAJZAI010000031">
    <property type="protein sequence ID" value="CAG9185310.1"/>
    <property type="molecule type" value="Genomic_DNA"/>
</dbReference>
<evidence type="ECO:0008006" key="3">
    <source>
        <dbReference type="Google" id="ProtNLM"/>
    </source>
</evidence>
<accession>A0ABN7ZJY6</accession>
<dbReference type="Gene3D" id="3.30.365.10">
    <property type="entry name" value="Aldehyde oxidase/xanthine dehydrogenase, molybdopterin binding domain"/>
    <property type="match status" value="1"/>
</dbReference>
<evidence type="ECO:0000313" key="1">
    <source>
        <dbReference type="EMBL" id="CAG9185310.1"/>
    </source>
</evidence>
<keyword evidence="2" id="KW-1185">Reference proteome</keyword>
<dbReference type="Proteomes" id="UP000727654">
    <property type="component" value="Unassembled WGS sequence"/>
</dbReference>
<organism evidence="1 2">
    <name type="scientific">Cupriavidus laharis</name>
    <dbReference type="NCBI Taxonomy" id="151654"/>
    <lineage>
        <taxon>Bacteria</taxon>
        <taxon>Pseudomonadati</taxon>
        <taxon>Pseudomonadota</taxon>
        <taxon>Betaproteobacteria</taxon>
        <taxon>Burkholderiales</taxon>
        <taxon>Burkholderiaceae</taxon>
        <taxon>Cupriavidus</taxon>
    </lineage>
</organism>
<reference evidence="1 2" key="1">
    <citation type="submission" date="2021-08" db="EMBL/GenBank/DDBJ databases">
        <authorList>
            <person name="Peeters C."/>
        </authorList>
    </citation>
    <scope>NUCLEOTIDE SEQUENCE [LARGE SCALE GENOMIC DNA]</scope>
    <source>
        <strain evidence="1 2">LMG 23992</strain>
    </source>
</reference>
<dbReference type="InterPro" id="IPR037165">
    <property type="entry name" value="AldOxase/xan_DH_Mopterin-bd_sf"/>
</dbReference>
<proteinExistence type="predicted"/>
<gene>
    <name evidence="1" type="ORF">LMG23992_05510</name>
</gene>
<name>A0ABN7ZJY6_9BURK</name>
<evidence type="ECO:0000313" key="2">
    <source>
        <dbReference type="Proteomes" id="UP000727654"/>
    </source>
</evidence>
<protein>
    <recommendedName>
        <fullName evidence="3">Xanthine dehydrogenase family protein molybdopterin-binding subunit</fullName>
    </recommendedName>
</protein>
<sequence>MLKMAQTPIVETHIVPGTAMPSGAGEIAVPPIAPAVAHAIAQLTGKPVRQLPLSGQ</sequence>